<dbReference type="Pfam" id="PF19567">
    <property type="entry name" value="CpsB_CapC"/>
    <property type="match status" value="1"/>
</dbReference>
<dbReference type="RefSeq" id="WP_191749497.1">
    <property type="nucleotide sequence ID" value="NZ_JACSQZ010000015.1"/>
</dbReference>
<sequence length="239" mass="27865">MFVSLILKDFIIESKFNVINILEKVEEAKSLGIKKLVIAPVYYDEESKTSIKEVEEIINDLNSYLEEKKEDIKLYPANLIRDNYESVKKFIDGTLGSINGTRYILLNADESMDLKELIEVIYEFKLRNYIPIIVAPERIKEITDNYKNIKKISEEGCLFQLDIASINGEYGKQVLKTSKALKKKGIYSFIGFKDKIRKQEINKDLEIISKKGLAILLKNQEINRKQENKRKKRKLFMKV</sequence>
<dbReference type="PANTHER" id="PTHR39181:SF1">
    <property type="entry name" value="TYROSINE-PROTEIN PHOSPHATASE YWQE"/>
    <property type="match status" value="1"/>
</dbReference>
<keyword evidence="7" id="KW-1185">Reference proteome</keyword>
<dbReference type="EC" id="3.1.3.48" evidence="2"/>
<reference evidence="6 7" key="1">
    <citation type="submission" date="2020-08" db="EMBL/GenBank/DDBJ databases">
        <title>A Genomic Blueprint of the Chicken Gut Microbiome.</title>
        <authorList>
            <person name="Gilroy R."/>
            <person name="Ravi A."/>
            <person name="Getino M."/>
            <person name="Pursley I."/>
            <person name="Horton D.L."/>
            <person name="Alikhan N.-F."/>
            <person name="Baker D."/>
            <person name="Gharbi K."/>
            <person name="Hall N."/>
            <person name="Watson M."/>
            <person name="Adriaenssens E.M."/>
            <person name="Foster-Nyarko E."/>
            <person name="Jarju S."/>
            <person name="Secka A."/>
            <person name="Antonio M."/>
            <person name="Oren A."/>
            <person name="Chaudhuri R."/>
            <person name="La Ragione R.M."/>
            <person name="Hildebrand F."/>
            <person name="Pallen M.J."/>
        </authorList>
    </citation>
    <scope>NUCLEOTIDE SEQUENCE [LARGE SCALE GENOMIC DNA]</scope>
    <source>
        <strain evidence="6 7">Sa3CUN1</strain>
    </source>
</reference>
<evidence type="ECO:0000313" key="6">
    <source>
        <dbReference type="EMBL" id="MBD7914731.1"/>
    </source>
</evidence>
<evidence type="ECO:0000256" key="3">
    <source>
        <dbReference type="ARBA" id="ARBA00022801"/>
    </source>
</evidence>
<evidence type="ECO:0000256" key="4">
    <source>
        <dbReference type="ARBA" id="ARBA00022912"/>
    </source>
</evidence>
<comment type="caution">
    <text evidence="6">The sequence shown here is derived from an EMBL/GenBank/DDBJ whole genome shotgun (WGS) entry which is preliminary data.</text>
</comment>
<dbReference type="EMBL" id="JACSQZ010000015">
    <property type="protein sequence ID" value="MBD7914731.1"/>
    <property type="molecule type" value="Genomic_DNA"/>
</dbReference>
<comment type="similarity">
    <text evidence="1">Belongs to the metallo-dependent hydrolases superfamily. CpsB/CapC family.</text>
</comment>
<name>A0ABR8Q2T2_9CLOT</name>
<accession>A0ABR8Q2T2</accession>
<keyword evidence="4" id="KW-0904">Protein phosphatase</keyword>
<dbReference type="InterPro" id="IPR016667">
    <property type="entry name" value="Caps_polysacc_synth_CpsB/CapC"/>
</dbReference>
<dbReference type="Gene3D" id="3.20.20.140">
    <property type="entry name" value="Metal-dependent hydrolases"/>
    <property type="match status" value="1"/>
</dbReference>
<evidence type="ECO:0000256" key="1">
    <source>
        <dbReference type="ARBA" id="ARBA00005750"/>
    </source>
</evidence>
<organism evidence="6 7">
    <name type="scientific">Clostridium gallinarum</name>
    <dbReference type="NCBI Taxonomy" id="2762246"/>
    <lineage>
        <taxon>Bacteria</taxon>
        <taxon>Bacillati</taxon>
        <taxon>Bacillota</taxon>
        <taxon>Clostridia</taxon>
        <taxon>Eubacteriales</taxon>
        <taxon>Clostridiaceae</taxon>
        <taxon>Clostridium</taxon>
    </lineage>
</organism>
<evidence type="ECO:0000313" key="7">
    <source>
        <dbReference type="Proteomes" id="UP000640335"/>
    </source>
</evidence>
<protein>
    <recommendedName>
        <fullName evidence="2">protein-tyrosine-phosphatase</fullName>
        <ecNumber evidence="2">3.1.3.48</ecNumber>
    </recommendedName>
</protein>
<evidence type="ECO:0000256" key="2">
    <source>
        <dbReference type="ARBA" id="ARBA00013064"/>
    </source>
</evidence>
<dbReference type="PANTHER" id="PTHR39181">
    <property type="entry name" value="TYROSINE-PROTEIN PHOSPHATASE YWQE"/>
    <property type="match status" value="1"/>
</dbReference>
<evidence type="ECO:0000256" key="5">
    <source>
        <dbReference type="ARBA" id="ARBA00051722"/>
    </source>
</evidence>
<gene>
    <name evidence="6" type="ORF">H9660_06195</name>
</gene>
<comment type="catalytic activity">
    <reaction evidence="5">
        <text>O-phospho-L-tyrosyl-[protein] + H2O = L-tyrosyl-[protein] + phosphate</text>
        <dbReference type="Rhea" id="RHEA:10684"/>
        <dbReference type="Rhea" id="RHEA-COMP:10136"/>
        <dbReference type="Rhea" id="RHEA-COMP:20101"/>
        <dbReference type="ChEBI" id="CHEBI:15377"/>
        <dbReference type="ChEBI" id="CHEBI:43474"/>
        <dbReference type="ChEBI" id="CHEBI:46858"/>
        <dbReference type="ChEBI" id="CHEBI:61978"/>
        <dbReference type="EC" id="3.1.3.48"/>
    </reaction>
</comment>
<proteinExistence type="inferred from homology"/>
<keyword evidence="3" id="KW-0378">Hydrolase</keyword>
<dbReference type="Proteomes" id="UP000640335">
    <property type="component" value="Unassembled WGS sequence"/>
</dbReference>